<dbReference type="InterPro" id="IPR011004">
    <property type="entry name" value="Trimer_LpxA-like_sf"/>
</dbReference>
<dbReference type="AlphaFoldDB" id="A0A1I4BID7"/>
<dbReference type="PROSITE" id="PS00101">
    <property type="entry name" value="HEXAPEP_TRANSFERASES"/>
    <property type="match status" value="1"/>
</dbReference>
<dbReference type="STRING" id="553466.SAMN04487950_0539"/>
<evidence type="ECO:0008006" key="4">
    <source>
        <dbReference type="Google" id="ProtNLM"/>
    </source>
</evidence>
<evidence type="ECO:0000256" key="1">
    <source>
        <dbReference type="ARBA" id="ARBA00022679"/>
    </source>
</evidence>
<organism evidence="2 3">
    <name type="scientific">Halogranum rubrum</name>
    <dbReference type="NCBI Taxonomy" id="553466"/>
    <lineage>
        <taxon>Archaea</taxon>
        <taxon>Methanobacteriati</taxon>
        <taxon>Methanobacteriota</taxon>
        <taxon>Stenosarchaea group</taxon>
        <taxon>Halobacteria</taxon>
        <taxon>Halobacteriales</taxon>
        <taxon>Haloferacaceae</taxon>
    </lineage>
</organism>
<dbReference type="Pfam" id="PF00132">
    <property type="entry name" value="Hexapep"/>
    <property type="match status" value="1"/>
</dbReference>
<reference evidence="3" key="1">
    <citation type="submission" date="2016-10" db="EMBL/GenBank/DDBJ databases">
        <authorList>
            <person name="Varghese N."/>
            <person name="Submissions S."/>
        </authorList>
    </citation>
    <scope>NUCLEOTIDE SEQUENCE [LARGE SCALE GENOMIC DNA]</scope>
    <source>
        <strain evidence="3">CGMCC 1.7738</strain>
    </source>
</reference>
<dbReference type="Proteomes" id="UP000199607">
    <property type="component" value="Unassembled WGS sequence"/>
</dbReference>
<dbReference type="CDD" id="cd03349">
    <property type="entry name" value="LbH_XAT"/>
    <property type="match status" value="1"/>
</dbReference>
<proteinExistence type="predicted"/>
<name>A0A1I4BID7_9EURY</name>
<dbReference type="GO" id="GO:0016740">
    <property type="term" value="F:transferase activity"/>
    <property type="evidence" value="ECO:0007669"/>
    <property type="project" value="UniProtKB-KW"/>
</dbReference>
<evidence type="ECO:0000313" key="2">
    <source>
        <dbReference type="EMBL" id="SFK67779.1"/>
    </source>
</evidence>
<dbReference type="PANTHER" id="PTHR43300">
    <property type="entry name" value="ACETYLTRANSFERASE"/>
    <property type="match status" value="1"/>
</dbReference>
<keyword evidence="3" id="KW-1185">Reference proteome</keyword>
<keyword evidence="1" id="KW-0808">Transferase</keyword>
<accession>A0A1I4BID7</accession>
<protein>
    <recommendedName>
        <fullName evidence="4">Phosphonate metabolim protein, transferase hexapeptide repeat family</fullName>
    </recommendedName>
</protein>
<dbReference type="InterPro" id="IPR050179">
    <property type="entry name" value="Trans_hexapeptide_repeat"/>
</dbReference>
<dbReference type="InterPro" id="IPR001451">
    <property type="entry name" value="Hexapep"/>
</dbReference>
<sequence length="213" mass="24051">MTFIESYGPDRTLELEPAPTLHDPVSISKSELGAWTEVRQGCRLNESTIGDYTYLMERVQLDYTDIGNFGNVASDVRLGPTNHPIDRPTAHHFTYRAEMYDMGEDDETVFDWRADNPVVVGHDVWIGHGATVLPGVEIGTGAVVAAGAVVTHDVDPYTVVAGVPAEPLDRRFDEETARRLLETEWWEWNHETLAERVDAFRDLETFLDQYARE</sequence>
<dbReference type="PANTHER" id="PTHR43300:SF11">
    <property type="entry name" value="ACETYLTRANSFERASE RV3034C-RELATED"/>
    <property type="match status" value="1"/>
</dbReference>
<dbReference type="RefSeq" id="WP_089865368.1">
    <property type="nucleotide sequence ID" value="NZ_FOTC01000001.1"/>
</dbReference>
<dbReference type="SUPFAM" id="SSF51161">
    <property type="entry name" value="Trimeric LpxA-like enzymes"/>
    <property type="match status" value="1"/>
</dbReference>
<gene>
    <name evidence="2" type="ORF">SAMN04487950_0539</name>
</gene>
<dbReference type="NCBIfam" id="TIGR03308">
    <property type="entry name" value="phn_thr-fam"/>
    <property type="match status" value="1"/>
</dbReference>
<dbReference type="EMBL" id="FOTC01000001">
    <property type="protein sequence ID" value="SFK67779.1"/>
    <property type="molecule type" value="Genomic_DNA"/>
</dbReference>
<evidence type="ECO:0000313" key="3">
    <source>
        <dbReference type="Proteomes" id="UP000199607"/>
    </source>
</evidence>
<dbReference type="Gene3D" id="2.160.10.10">
    <property type="entry name" value="Hexapeptide repeat proteins"/>
    <property type="match status" value="1"/>
</dbReference>
<dbReference type="InterPro" id="IPR017694">
    <property type="entry name" value="Phosphonate_tfrase_rpt"/>
</dbReference>
<dbReference type="InterPro" id="IPR018357">
    <property type="entry name" value="Hexapep_transf_CS"/>
</dbReference>